<dbReference type="Proteomes" id="UP001465976">
    <property type="component" value="Unassembled WGS sequence"/>
</dbReference>
<gene>
    <name evidence="2" type="ORF">V5O48_016541</name>
</gene>
<proteinExistence type="predicted"/>
<evidence type="ECO:0000256" key="1">
    <source>
        <dbReference type="SAM" id="MobiDB-lite"/>
    </source>
</evidence>
<feature type="compositionally biased region" description="Low complexity" evidence="1">
    <location>
        <begin position="286"/>
        <end position="298"/>
    </location>
</feature>
<protein>
    <submittedName>
        <fullName evidence="2">Uncharacterized protein</fullName>
    </submittedName>
</protein>
<feature type="region of interest" description="Disordered" evidence="1">
    <location>
        <begin position="246"/>
        <end position="298"/>
    </location>
</feature>
<keyword evidence="3" id="KW-1185">Reference proteome</keyword>
<reference evidence="2 3" key="1">
    <citation type="submission" date="2024-02" db="EMBL/GenBank/DDBJ databases">
        <title>A draft genome for the cacao thread blight pathogen Marasmius crinis-equi.</title>
        <authorList>
            <person name="Cohen S.P."/>
            <person name="Baruah I.K."/>
            <person name="Amoako-Attah I."/>
            <person name="Bukari Y."/>
            <person name="Meinhardt L.W."/>
            <person name="Bailey B.A."/>
        </authorList>
    </citation>
    <scope>NUCLEOTIDE SEQUENCE [LARGE SCALE GENOMIC DNA]</scope>
    <source>
        <strain evidence="2 3">GH-76</strain>
    </source>
</reference>
<dbReference type="EMBL" id="JBAHYK010002241">
    <property type="protein sequence ID" value="KAL0565483.1"/>
    <property type="molecule type" value="Genomic_DNA"/>
</dbReference>
<evidence type="ECO:0000313" key="3">
    <source>
        <dbReference type="Proteomes" id="UP001465976"/>
    </source>
</evidence>
<accession>A0ABR3ERQ1</accession>
<organism evidence="2 3">
    <name type="scientific">Marasmius crinis-equi</name>
    <dbReference type="NCBI Taxonomy" id="585013"/>
    <lineage>
        <taxon>Eukaryota</taxon>
        <taxon>Fungi</taxon>
        <taxon>Dikarya</taxon>
        <taxon>Basidiomycota</taxon>
        <taxon>Agaricomycotina</taxon>
        <taxon>Agaricomycetes</taxon>
        <taxon>Agaricomycetidae</taxon>
        <taxon>Agaricales</taxon>
        <taxon>Marasmiineae</taxon>
        <taxon>Marasmiaceae</taxon>
        <taxon>Marasmius</taxon>
    </lineage>
</organism>
<sequence>MTGKYSNAAGIRIGDVGVIHDERPFSTLFNLIEPENDAPNDRIGVLIGFEPLLELKERLQSYTRGDETITQPKGSVSERADVPLRTRHFELKSTSGALLALPQGSCLHFLGAHRARFEACIRRNFRQWFAFAEEHEGENSGRTLCLVTDVEKCSAWAMATWGRAFVGSGPPPGPTELVLPEANGRVGWCSPKTDCYTSCHSNSLARGFWNQLLRFCGWDIPQDDYYYPCNQDVFVRGYWINRRDGGFSSEPPDHQSPQTEHKDCDAGGGNSPGDPNDRNPFRNRHNTSNSSATGSSGTYTNTHGTNLYSLHSPVSASQTITVSSDHLSLGSDIMMDHPCKVINKFALALLEIIDQNTSSTAFWITQNAIAFSHDQDWMSLRDKILASDDGNKETSMSELAFILQIANHFKFVARYGRFSIYTA</sequence>
<evidence type="ECO:0000313" key="2">
    <source>
        <dbReference type="EMBL" id="KAL0565483.1"/>
    </source>
</evidence>
<name>A0ABR3ERQ1_9AGAR</name>
<comment type="caution">
    <text evidence="2">The sequence shown here is derived from an EMBL/GenBank/DDBJ whole genome shotgun (WGS) entry which is preliminary data.</text>
</comment>